<evidence type="ECO:0000313" key="3">
    <source>
        <dbReference type="Proteomes" id="UP000035054"/>
    </source>
</evidence>
<feature type="transmembrane region" description="Helical" evidence="1">
    <location>
        <begin position="22"/>
        <end position="43"/>
    </location>
</feature>
<protein>
    <submittedName>
        <fullName evidence="2">Uncharacterized protein</fullName>
    </submittedName>
</protein>
<sequence length="74" mass="8225">MQCHRLEADTNGEDVLKRLEQISAIVVAVGLALVSYWLFFSWAGGGGSQNRQRPQVSVSHHAPSLRPEHCLRIT</sequence>
<dbReference type="AlphaFoldDB" id="A0A6N3X646"/>
<keyword evidence="1" id="KW-0472">Membrane</keyword>
<name>A0A6N3X646_9SYNE</name>
<evidence type="ECO:0000256" key="1">
    <source>
        <dbReference type="SAM" id="Phobius"/>
    </source>
</evidence>
<keyword evidence="1" id="KW-1133">Transmembrane helix</keyword>
<comment type="caution">
    <text evidence="2">The sequence shown here is derived from an EMBL/GenBank/DDBJ whole genome shotgun (WGS) entry which is preliminary data.</text>
</comment>
<dbReference type="EMBL" id="JXUO01000082">
    <property type="protein sequence ID" value="KKZ15039.1"/>
    <property type="molecule type" value="Genomic_DNA"/>
</dbReference>
<keyword evidence="1" id="KW-0812">Transmembrane</keyword>
<gene>
    <name evidence="2" type="ORF">TH68_02585</name>
</gene>
<accession>A0A6N3X646</accession>
<proteinExistence type="predicted"/>
<evidence type="ECO:0000313" key="2">
    <source>
        <dbReference type="EMBL" id="KKZ15039.1"/>
    </source>
</evidence>
<reference evidence="2 3" key="1">
    <citation type="submission" date="2015-01" db="EMBL/GenBank/DDBJ databases">
        <title>Lifestyle Evolution in Cyanobacterial Symbionts of Sponges.</title>
        <authorList>
            <person name="Burgsdorf I."/>
            <person name="Slaby B.M."/>
            <person name="Handley K.M."/>
            <person name="Haber M."/>
            <person name="Blom J."/>
            <person name="Marshall C.W."/>
            <person name="Gilbert J.A."/>
            <person name="Hentschel U."/>
            <person name="Steindler L."/>
        </authorList>
    </citation>
    <scope>NUCLEOTIDE SEQUENCE [LARGE SCALE GENOMIC DNA]</scope>
    <source>
        <strain evidence="2">142</strain>
    </source>
</reference>
<organism evidence="2 3">
    <name type="scientific">Candidatus Synechococcus spongiarum 142</name>
    <dbReference type="NCBI Taxonomy" id="1608213"/>
    <lineage>
        <taxon>Bacteria</taxon>
        <taxon>Bacillati</taxon>
        <taxon>Cyanobacteriota</taxon>
        <taxon>Cyanophyceae</taxon>
        <taxon>Synechococcales</taxon>
        <taxon>Synechococcaceae</taxon>
        <taxon>Synechococcus</taxon>
    </lineage>
</organism>
<dbReference type="Proteomes" id="UP000035054">
    <property type="component" value="Unassembled WGS sequence"/>
</dbReference>